<feature type="region of interest" description="Disordered" evidence="1">
    <location>
        <begin position="338"/>
        <end position="500"/>
    </location>
</feature>
<feature type="domain" description="Peptidase M13 C-terminal" evidence="2">
    <location>
        <begin position="215"/>
        <end position="310"/>
    </location>
</feature>
<comment type="caution">
    <text evidence="3">The sequence shown here is derived from an EMBL/GenBank/DDBJ whole genome shotgun (WGS) entry which is preliminary data.</text>
</comment>
<dbReference type="EMBL" id="JARKHS020004592">
    <property type="protein sequence ID" value="KAK8784406.1"/>
    <property type="molecule type" value="Genomic_DNA"/>
</dbReference>
<sequence>MMGRHSNPARTSSAPARKVEINTADEAWVLAKHYTYHDDVKQAQHYEGYIRRYDPTVDTSALATKIVQGEHIDEWERMIALYSGNTFDASSRLVLWDDAPAILAVLMDNSRLAPNDSRLLMAWSLLHRLLHLAHGEEMMLETARAGVSTFDAVTEFCYKKVTDIMALAVTKQYLTDFPDVAEYFLAPYLQSLRVLTYRAVRGNSTENFKAAYIDAEYKPQDNSITITAGMMLPPIFILDAAAAMNYGGFGQIVGHEMMHAYDVRGIKLTHEGRSAKYNATDTLQEYERKVLCLRASYQKAKQCLSDGSVNLSFTSWRKSKLTWSHGCLQCSSYRDNTSAPDARDNYGDYNSIDDDDPYDHANYHSNNHPNNHLHYHINNHLTTTSTTTPTTTPSTPATTTTTPTTTTTTTHTSSTTSQATTPTTTPTTPPTTTQTTTPTATTLALTTTPATTPTTTPTTTLTTPSTAMSTTAPTTLITSPSSTLSTTQITTSTTSTGGTTSAPLPVKPLVCTVGYSATAASMYPPDRYCDYLYYRDVVVMNNTLRAARNEASWQAFQDQTSAYRQVQLGVSFDFGQITVDKLNEAAQNLTSLSAKNVKHYGMLNVMTKSFRLREVVNRLKDIFRKMKSIQNDPQATTIIAIGLHDYSARNAWNTYRDVFTTVVK</sequence>
<evidence type="ECO:0000256" key="1">
    <source>
        <dbReference type="SAM" id="MobiDB-lite"/>
    </source>
</evidence>
<dbReference type="InterPro" id="IPR000718">
    <property type="entry name" value="Peptidase_M13"/>
</dbReference>
<reference evidence="3 4" key="1">
    <citation type="journal article" date="2023" name="Arcadia Sci">
        <title>De novo assembly of a long-read Amblyomma americanum tick genome.</title>
        <authorList>
            <person name="Chou S."/>
            <person name="Poskanzer K.E."/>
            <person name="Rollins M."/>
            <person name="Thuy-Boun P.S."/>
        </authorList>
    </citation>
    <scope>NUCLEOTIDE SEQUENCE [LARGE SCALE GENOMIC DNA]</scope>
    <source>
        <strain evidence="3">F_SG_1</strain>
        <tissue evidence="3">Salivary glands</tissue>
    </source>
</reference>
<dbReference type="PANTHER" id="PTHR11733">
    <property type="entry name" value="ZINC METALLOPROTEASE FAMILY M13 NEPRILYSIN-RELATED"/>
    <property type="match status" value="1"/>
</dbReference>
<gene>
    <name evidence="3" type="ORF">V5799_009229</name>
</gene>
<dbReference type="InterPro" id="IPR024079">
    <property type="entry name" value="MetalloPept_cat_dom_sf"/>
</dbReference>
<keyword evidence="4" id="KW-1185">Reference proteome</keyword>
<evidence type="ECO:0000313" key="3">
    <source>
        <dbReference type="EMBL" id="KAK8784406.1"/>
    </source>
</evidence>
<feature type="compositionally biased region" description="Low complexity" evidence="1">
    <location>
        <begin position="378"/>
        <end position="500"/>
    </location>
</feature>
<protein>
    <recommendedName>
        <fullName evidence="2">Peptidase M13 C-terminal domain-containing protein</fullName>
    </recommendedName>
</protein>
<organism evidence="3 4">
    <name type="scientific">Amblyomma americanum</name>
    <name type="common">Lone star tick</name>
    <dbReference type="NCBI Taxonomy" id="6943"/>
    <lineage>
        <taxon>Eukaryota</taxon>
        <taxon>Metazoa</taxon>
        <taxon>Ecdysozoa</taxon>
        <taxon>Arthropoda</taxon>
        <taxon>Chelicerata</taxon>
        <taxon>Arachnida</taxon>
        <taxon>Acari</taxon>
        <taxon>Parasitiformes</taxon>
        <taxon>Ixodida</taxon>
        <taxon>Ixodoidea</taxon>
        <taxon>Ixodidae</taxon>
        <taxon>Amblyomminae</taxon>
        <taxon>Amblyomma</taxon>
    </lineage>
</organism>
<name>A0AAQ4FBP2_AMBAM</name>
<dbReference type="Pfam" id="PF01431">
    <property type="entry name" value="Peptidase_M13"/>
    <property type="match status" value="1"/>
</dbReference>
<dbReference type="InterPro" id="IPR018497">
    <property type="entry name" value="Peptidase_M13_C"/>
</dbReference>
<proteinExistence type="predicted"/>
<dbReference type="PANTHER" id="PTHR11733:SF241">
    <property type="entry name" value="GH26575P-RELATED"/>
    <property type="match status" value="1"/>
</dbReference>
<dbReference type="Gene3D" id="3.40.390.10">
    <property type="entry name" value="Collagenase (Catalytic Domain)"/>
    <property type="match status" value="1"/>
</dbReference>
<dbReference type="Proteomes" id="UP001321473">
    <property type="component" value="Unassembled WGS sequence"/>
</dbReference>
<dbReference type="GO" id="GO:0016485">
    <property type="term" value="P:protein processing"/>
    <property type="evidence" value="ECO:0007669"/>
    <property type="project" value="TreeGrafter"/>
</dbReference>
<dbReference type="AlphaFoldDB" id="A0AAQ4FBP2"/>
<evidence type="ECO:0000313" key="4">
    <source>
        <dbReference type="Proteomes" id="UP001321473"/>
    </source>
</evidence>
<accession>A0AAQ4FBP2</accession>
<dbReference type="GO" id="GO:0004222">
    <property type="term" value="F:metalloendopeptidase activity"/>
    <property type="evidence" value="ECO:0007669"/>
    <property type="project" value="InterPro"/>
</dbReference>
<dbReference type="GO" id="GO:0005886">
    <property type="term" value="C:plasma membrane"/>
    <property type="evidence" value="ECO:0007669"/>
    <property type="project" value="TreeGrafter"/>
</dbReference>
<dbReference type="PRINTS" id="PR00786">
    <property type="entry name" value="NEPRILYSIN"/>
</dbReference>
<dbReference type="PROSITE" id="PS51885">
    <property type="entry name" value="NEPRILYSIN"/>
    <property type="match status" value="1"/>
</dbReference>
<dbReference type="SUPFAM" id="SSF55486">
    <property type="entry name" value="Metalloproteases ('zincins'), catalytic domain"/>
    <property type="match status" value="1"/>
</dbReference>
<evidence type="ECO:0000259" key="2">
    <source>
        <dbReference type="Pfam" id="PF01431"/>
    </source>
</evidence>